<dbReference type="Pfam" id="PF02210">
    <property type="entry name" value="Laminin_G_2"/>
    <property type="match status" value="1"/>
</dbReference>
<dbReference type="Gene3D" id="2.10.25.10">
    <property type="entry name" value="Laminin"/>
    <property type="match status" value="1"/>
</dbReference>
<evidence type="ECO:0000256" key="1">
    <source>
        <dbReference type="ARBA" id="ARBA00004370"/>
    </source>
</evidence>
<comment type="caution">
    <text evidence="9">Lacks conserved residue(s) required for the propagation of feature annotation.</text>
</comment>
<dbReference type="InterPro" id="IPR002126">
    <property type="entry name" value="Cadherin-like_dom"/>
</dbReference>
<evidence type="ECO:0000313" key="14">
    <source>
        <dbReference type="EMBL" id="KAJ8038402.1"/>
    </source>
</evidence>
<proteinExistence type="predicted"/>
<gene>
    <name evidence="14" type="ORF">HOLleu_15822</name>
</gene>
<dbReference type="InterPro" id="IPR000742">
    <property type="entry name" value="EGF"/>
</dbReference>
<dbReference type="PROSITE" id="PS00232">
    <property type="entry name" value="CADHERIN_1"/>
    <property type="match status" value="2"/>
</dbReference>
<accession>A0A9Q1C4B7</accession>
<dbReference type="GO" id="GO:0007156">
    <property type="term" value="P:homophilic cell adhesion via plasma membrane adhesion molecules"/>
    <property type="evidence" value="ECO:0007669"/>
    <property type="project" value="InterPro"/>
</dbReference>
<dbReference type="OrthoDB" id="26203at2759"/>
<dbReference type="InterPro" id="IPR001791">
    <property type="entry name" value="Laminin_G"/>
</dbReference>
<dbReference type="InterPro" id="IPR020894">
    <property type="entry name" value="Cadherin_CS"/>
</dbReference>
<dbReference type="EMBL" id="JAIZAY010000007">
    <property type="protein sequence ID" value="KAJ8038402.1"/>
    <property type="molecule type" value="Genomic_DNA"/>
</dbReference>
<feature type="domain" description="Cadherin" evidence="13">
    <location>
        <begin position="169"/>
        <end position="271"/>
    </location>
</feature>
<evidence type="ECO:0000256" key="8">
    <source>
        <dbReference type="PROSITE-ProRule" id="PRU00043"/>
    </source>
</evidence>
<dbReference type="Gene3D" id="2.60.40.60">
    <property type="entry name" value="Cadherins"/>
    <property type="match status" value="3"/>
</dbReference>
<dbReference type="AlphaFoldDB" id="A0A9Q1C4B7"/>
<keyword evidence="4 8" id="KW-0106">Calcium</keyword>
<comment type="caution">
    <text evidence="14">The sequence shown here is derived from an EMBL/GenBank/DDBJ whole genome shotgun (WGS) entry which is preliminary data.</text>
</comment>
<evidence type="ECO:0000256" key="9">
    <source>
        <dbReference type="PROSITE-ProRule" id="PRU00076"/>
    </source>
</evidence>
<reference evidence="14" key="1">
    <citation type="submission" date="2021-10" db="EMBL/GenBank/DDBJ databases">
        <title>Tropical sea cucumber genome reveals ecological adaptation and Cuvierian tubules defense mechanism.</title>
        <authorList>
            <person name="Chen T."/>
        </authorList>
    </citation>
    <scope>NUCLEOTIDE SEQUENCE</scope>
    <source>
        <strain evidence="14">Nanhai2018</strain>
        <tissue evidence="14">Muscle</tissue>
    </source>
</reference>
<evidence type="ECO:0000259" key="13">
    <source>
        <dbReference type="PROSITE" id="PS50268"/>
    </source>
</evidence>
<keyword evidence="3" id="KW-0677">Repeat</keyword>
<keyword evidence="7 9" id="KW-1015">Disulfide bond</keyword>
<keyword evidence="2" id="KW-0812">Transmembrane</keyword>
<evidence type="ECO:0000256" key="4">
    <source>
        <dbReference type="ARBA" id="ARBA00022837"/>
    </source>
</evidence>
<dbReference type="PRINTS" id="PR00205">
    <property type="entry name" value="CADHERIN"/>
</dbReference>
<feature type="disulfide bond" evidence="9">
    <location>
        <begin position="667"/>
        <end position="676"/>
    </location>
</feature>
<evidence type="ECO:0000256" key="7">
    <source>
        <dbReference type="ARBA" id="ARBA00023157"/>
    </source>
</evidence>
<evidence type="ECO:0000256" key="2">
    <source>
        <dbReference type="ARBA" id="ARBA00022692"/>
    </source>
</evidence>
<dbReference type="PROSITE" id="PS50025">
    <property type="entry name" value="LAM_G_DOMAIN"/>
    <property type="match status" value="1"/>
</dbReference>
<keyword evidence="10" id="KW-0732">Signal</keyword>
<feature type="domain" description="EGF-like" evidence="12">
    <location>
        <begin position="640"/>
        <end position="677"/>
    </location>
</feature>
<dbReference type="PANTHER" id="PTHR24026:SF126">
    <property type="entry name" value="PROTOCADHERIN FAT 4"/>
    <property type="match status" value="1"/>
</dbReference>
<dbReference type="Gene3D" id="2.60.120.200">
    <property type="match status" value="1"/>
</dbReference>
<evidence type="ECO:0000256" key="5">
    <source>
        <dbReference type="ARBA" id="ARBA00022989"/>
    </source>
</evidence>
<evidence type="ECO:0000259" key="11">
    <source>
        <dbReference type="PROSITE" id="PS50025"/>
    </source>
</evidence>
<dbReference type="PROSITE" id="PS00022">
    <property type="entry name" value="EGF_1"/>
    <property type="match status" value="1"/>
</dbReference>
<feature type="chain" id="PRO_5040435734" evidence="10">
    <location>
        <begin position="32"/>
        <end position="919"/>
    </location>
</feature>
<dbReference type="CDD" id="cd00054">
    <property type="entry name" value="EGF_CA"/>
    <property type="match status" value="1"/>
</dbReference>
<dbReference type="PANTHER" id="PTHR24026">
    <property type="entry name" value="FAT ATYPICAL CADHERIN-RELATED"/>
    <property type="match status" value="1"/>
</dbReference>
<dbReference type="InterPro" id="IPR015919">
    <property type="entry name" value="Cadherin-like_sf"/>
</dbReference>
<protein>
    <submittedName>
        <fullName evidence="14">Cadherin EGF LAG seven-pass G-type receptor 1</fullName>
    </submittedName>
</protein>
<dbReference type="CDD" id="cd00110">
    <property type="entry name" value="LamG"/>
    <property type="match status" value="1"/>
</dbReference>
<keyword evidence="5" id="KW-1133">Transmembrane helix</keyword>
<evidence type="ECO:0000259" key="12">
    <source>
        <dbReference type="PROSITE" id="PS50026"/>
    </source>
</evidence>
<comment type="subcellular location">
    <subcellularLocation>
        <location evidence="1">Membrane</location>
    </subcellularLocation>
</comment>
<evidence type="ECO:0000256" key="3">
    <source>
        <dbReference type="ARBA" id="ARBA00022737"/>
    </source>
</evidence>
<dbReference type="SUPFAM" id="SSF49313">
    <property type="entry name" value="Cadherin-like"/>
    <property type="match status" value="4"/>
</dbReference>
<feature type="domain" description="Cadherin" evidence="13">
    <location>
        <begin position="272"/>
        <end position="373"/>
    </location>
</feature>
<dbReference type="InterPro" id="IPR013320">
    <property type="entry name" value="ConA-like_dom_sf"/>
</dbReference>
<organism evidence="14 15">
    <name type="scientific">Holothuria leucospilota</name>
    <name type="common">Black long sea cucumber</name>
    <name type="synonym">Mertensiothuria leucospilota</name>
    <dbReference type="NCBI Taxonomy" id="206669"/>
    <lineage>
        <taxon>Eukaryota</taxon>
        <taxon>Metazoa</taxon>
        <taxon>Echinodermata</taxon>
        <taxon>Eleutherozoa</taxon>
        <taxon>Echinozoa</taxon>
        <taxon>Holothuroidea</taxon>
        <taxon>Aspidochirotacea</taxon>
        <taxon>Aspidochirotida</taxon>
        <taxon>Holothuriidae</taxon>
        <taxon>Holothuria</taxon>
    </lineage>
</organism>
<dbReference type="GO" id="GO:0005886">
    <property type="term" value="C:plasma membrane"/>
    <property type="evidence" value="ECO:0007669"/>
    <property type="project" value="InterPro"/>
</dbReference>
<keyword evidence="14" id="KW-0675">Receptor</keyword>
<name>A0A9Q1C4B7_HOLLE</name>
<evidence type="ECO:0000256" key="6">
    <source>
        <dbReference type="ARBA" id="ARBA00023136"/>
    </source>
</evidence>
<feature type="signal peptide" evidence="10">
    <location>
        <begin position="1"/>
        <end position="31"/>
    </location>
</feature>
<dbReference type="SUPFAM" id="SSF57196">
    <property type="entry name" value="EGF/Laminin"/>
    <property type="match status" value="1"/>
</dbReference>
<keyword evidence="15" id="KW-1185">Reference proteome</keyword>
<dbReference type="GO" id="GO:0005509">
    <property type="term" value="F:calcium ion binding"/>
    <property type="evidence" value="ECO:0007669"/>
    <property type="project" value="UniProtKB-UniRule"/>
</dbReference>
<keyword evidence="9" id="KW-0245">EGF-like domain</keyword>
<dbReference type="CDD" id="cd11304">
    <property type="entry name" value="Cadherin_repeat"/>
    <property type="match status" value="3"/>
</dbReference>
<dbReference type="SMART" id="SM00282">
    <property type="entry name" value="LamG"/>
    <property type="match status" value="1"/>
</dbReference>
<dbReference type="SUPFAM" id="SSF49899">
    <property type="entry name" value="Concanavalin A-like lectins/glucanases"/>
    <property type="match status" value="1"/>
</dbReference>
<dbReference type="SMART" id="SM00112">
    <property type="entry name" value="CA"/>
    <property type="match status" value="3"/>
</dbReference>
<dbReference type="Proteomes" id="UP001152320">
    <property type="component" value="Chromosome 7"/>
</dbReference>
<dbReference type="PROSITE" id="PS50268">
    <property type="entry name" value="CADHERIN_2"/>
    <property type="match status" value="2"/>
</dbReference>
<evidence type="ECO:0000256" key="10">
    <source>
        <dbReference type="SAM" id="SignalP"/>
    </source>
</evidence>
<evidence type="ECO:0000313" key="15">
    <source>
        <dbReference type="Proteomes" id="UP001152320"/>
    </source>
</evidence>
<dbReference type="PROSITE" id="PS50026">
    <property type="entry name" value="EGF_3"/>
    <property type="match status" value="1"/>
</dbReference>
<keyword evidence="6" id="KW-0472">Membrane</keyword>
<sequence length="919" mass="103303">MATIFSKLGLGLVALLAIICIMLSTSSTVNGDEEPELLRRDSRAVRIRNKKSTKFQFEQNSYEVSVSATTEVGATILATSASFKRAKSGRGKVLNYRLKNSKMRKATADVFPFKVTKNTGEIILRAPIGNTTDEFEFKVEAYVAGKKSGTAVTTVLITVDNTPVSFSFPSSMYHGYIEENIYGDVNVTLRPIGYDQFSDEPLVYEIVEILPEFFPVRFGIDQNGVVFVRYPLDREDVQMYYITVDASQGDNRDRTMLVVHVTDQNDNPPYFLYDQLRMTVYENVNLTYAGNTFVRAYDDDVGENAEIRYEILSGSLGLIYIDPKRGQLYNYVDLDYEKLRRIKLVVAAYSGELSTTCKVFIYLRDLNDNPPVINDFEMFYNGHPNTLGGAEVAKVPVRDVDTTGILRFGILVDESGHSGRSSDQNIIQVDSTTGMIRINPLIQNTEDVDIHTELGIYVFDGVHASSARCKLTITGVTTQMVENSVSAHILNTTEDKFLRADGLNSLRNTTKDILGASSVTIFNIEEFFANDSHMLNVSFSARKSNGDFFTPVEILNTMYFQKDTIDTMCGFHISPAEEDTCVAEMCNKRQKCVTRKRLRETQTTYETNVGDVLLRFFGIPPLIEHWCECRETKTNGKCTETSLCDSQPCLNKGMCYEDENGGYGCICLKDYTGENCETSIVTQQCFPGACGPDEECENLPTGSFHCVCRRTSGCSNKHTWYFPQGAYLALPSLSRKSTMKISLQFSTYSSSGLLLYLGRYSFMYDFLALEIIRSEVSLTFNAGKFIMRVKVGTPGGVSDGRWHTVELTYYEKVVQVMLDGCKQGDMEQSNYPCAAYATQALDVTRWFLDVNTPFIMGSLPVQDGDSRIINNDFEGCIKDVYINNRLYSSDDTIRNKNTEPGCPWYKQRPDLHVNDDTFS</sequence>
<feature type="domain" description="Laminin G" evidence="11">
    <location>
        <begin position="717"/>
        <end position="902"/>
    </location>
</feature>